<evidence type="ECO:0000313" key="4">
    <source>
        <dbReference type="Proteomes" id="UP000019488"/>
    </source>
</evidence>
<name>X0PI76_9LACO</name>
<evidence type="ECO:0000313" key="5">
    <source>
        <dbReference type="Proteomes" id="UP000051966"/>
    </source>
</evidence>
<gene>
    <name evidence="3" type="ORF">FD41_GL001468</name>
    <name evidence="2" type="ORF">JCM14108_1166</name>
</gene>
<keyword evidence="1" id="KW-0472">Membrane</keyword>
<dbReference type="PANTHER" id="PTHR37314">
    <property type="entry name" value="SLR0142 PROTEIN"/>
    <property type="match status" value="1"/>
</dbReference>
<dbReference type="EMBL" id="BAKI01000008">
    <property type="protein sequence ID" value="GAF36211.1"/>
    <property type="molecule type" value="Genomic_DNA"/>
</dbReference>
<dbReference type="OrthoDB" id="7057004at2"/>
<dbReference type="Proteomes" id="UP000051966">
    <property type="component" value="Unassembled WGS sequence"/>
</dbReference>
<organism evidence="2 4">
    <name type="scientific">Lentilactobacillus farraginis DSM 18382 = JCM 14108</name>
    <dbReference type="NCBI Taxonomy" id="1423743"/>
    <lineage>
        <taxon>Bacteria</taxon>
        <taxon>Bacillati</taxon>
        <taxon>Bacillota</taxon>
        <taxon>Bacilli</taxon>
        <taxon>Lactobacillales</taxon>
        <taxon>Lactobacillaceae</taxon>
        <taxon>Lentilactobacillus</taxon>
    </lineage>
</organism>
<feature type="transmembrane region" description="Helical" evidence="1">
    <location>
        <begin position="56"/>
        <end position="75"/>
    </location>
</feature>
<dbReference type="PATRIC" id="fig|1423743.5.peg.1521"/>
<dbReference type="STRING" id="1423743.FD41_GL001468"/>
<dbReference type="PANTHER" id="PTHR37314:SF4">
    <property type="entry name" value="UPF0700 TRANSMEMBRANE PROTEIN YOAK"/>
    <property type="match status" value="1"/>
</dbReference>
<feature type="transmembrane region" description="Helical" evidence="1">
    <location>
        <begin position="196"/>
        <end position="214"/>
    </location>
</feature>
<dbReference type="RefSeq" id="WP_035178823.1">
    <property type="nucleotide sequence ID" value="NZ_AZFY01000148.1"/>
</dbReference>
<dbReference type="InterPro" id="IPR010699">
    <property type="entry name" value="DUF1275"/>
</dbReference>
<evidence type="ECO:0000313" key="3">
    <source>
        <dbReference type="EMBL" id="KRM01759.1"/>
    </source>
</evidence>
<keyword evidence="5" id="KW-1185">Reference proteome</keyword>
<evidence type="ECO:0000256" key="1">
    <source>
        <dbReference type="SAM" id="Phobius"/>
    </source>
</evidence>
<accession>X0PI76</accession>
<protein>
    <submittedName>
        <fullName evidence="3">ABC superfamily ATP binding cassette transporter, ABC protein</fullName>
    </submittedName>
</protein>
<feature type="transmembrane region" description="Helical" evidence="1">
    <location>
        <begin position="168"/>
        <end position="189"/>
    </location>
</feature>
<reference evidence="3 5" key="2">
    <citation type="journal article" date="2015" name="Genome Announc.">
        <title>Expanding the biotechnology potential of lactobacilli through comparative genomics of 213 strains and associated genera.</title>
        <authorList>
            <person name="Sun Z."/>
            <person name="Harris H.M."/>
            <person name="McCann A."/>
            <person name="Guo C."/>
            <person name="Argimon S."/>
            <person name="Zhang W."/>
            <person name="Yang X."/>
            <person name="Jeffery I.B."/>
            <person name="Cooney J.C."/>
            <person name="Kagawa T.F."/>
            <person name="Liu W."/>
            <person name="Song Y."/>
            <person name="Salvetti E."/>
            <person name="Wrobel A."/>
            <person name="Rasinkangas P."/>
            <person name="Parkhill J."/>
            <person name="Rea M.C."/>
            <person name="O'Sullivan O."/>
            <person name="Ritari J."/>
            <person name="Douillard F.P."/>
            <person name="Paul Ross R."/>
            <person name="Yang R."/>
            <person name="Briner A.E."/>
            <person name="Felis G.E."/>
            <person name="de Vos W.M."/>
            <person name="Barrangou R."/>
            <person name="Klaenhammer T.R."/>
            <person name="Caufield P.W."/>
            <person name="Cui Y."/>
            <person name="Zhang H."/>
            <person name="O'Toole P.W."/>
        </authorList>
    </citation>
    <scope>NUCLEOTIDE SEQUENCE [LARGE SCALE GENOMIC DNA]</scope>
    <source>
        <strain evidence="3 5">DSM 18382</strain>
    </source>
</reference>
<sequence length="223" mass="24469">MEFSTKNSLTTLLQTFIMGAIDAYTFQNFDGSFVSAQTGNLVVFAYELASKGWQVAYIRVPVLVGFLLGAFISQACKHLKLRTSRRFSAFLLLSLVFLGLLYAAMFTAINNLTMLFSLGLFSGYELTVFNKIGGTSVNNGIMTGNLKNFANNVYEAVFSQDHDALIKAGHFLSGIGMFVLGIMFSTYFLKATGTNVFLCALLINAVLLAIVTFTKEKPPLNHQ</sequence>
<dbReference type="AlphaFoldDB" id="X0PI76"/>
<keyword evidence="1" id="KW-1133">Transmembrane helix</keyword>
<reference evidence="2" key="1">
    <citation type="journal article" date="2014" name="Genome Announc.">
        <title>Draft Genome Sequences of Two Lactobacillus Strains, L. farraginis JCM 14108T and L. composti JCM 14202T, Isolated from Compost of Distilled Shochu Residue.</title>
        <authorList>
            <person name="Yuki M."/>
            <person name="Oshima K."/>
            <person name="Suda W."/>
            <person name="Kitahara M."/>
            <person name="Kitamura K."/>
            <person name="Iida T."/>
            <person name="Hattori M."/>
            <person name="Ohkuma M."/>
        </authorList>
    </citation>
    <scope>NUCLEOTIDE SEQUENCE [LARGE SCALE GENOMIC DNA]</scope>
    <source>
        <strain evidence="2">JCM 14108</strain>
    </source>
</reference>
<feature type="transmembrane region" description="Helical" evidence="1">
    <location>
        <begin position="87"/>
        <end position="109"/>
    </location>
</feature>
<proteinExistence type="predicted"/>
<dbReference type="eggNOG" id="COG3619">
    <property type="taxonomic scope" value="Bacteria"/>
</dbReference>
<dbReference type="EMBL" id="AZFY01000148">
    <property type="protein sequence ID" value="KRM01759.1"/>
    <property type="molecule type" value="Genomic_DNA"/>
</dbReference>
<keyword evidence="1" id="KW-0812">Transmembrane</keyword>
<dbReference type="Pfam" id="PF06912">
    <property type="entry name" value="DUF1275"/>
    <property type="match status" value="1"/>
</dbReference>
<evidence type="ECO:0000313" key="2">
    <source>
        <dbReference type="EMBL" id="GAF36211.1"/>
    </source>
</evidence>
<dbReference type="Proteomes" id="UP000019488">
    <property type="component" value="Unassembled WGS sequence"/>
</dbReference>
<comment type="caution">
    <text evidence="2">The sequence shown here is derived from an EMBL/GenBank/DDBJ whole genome shotgun (WGS) entry which is preliminary data.</text>
</comment>